<evidence type="ECO:0000256" key="6">
    <source>
        <dbReference type="ARBA" id="ARBA00035197"/>
    </source>
</evidence>
<dbReference type="HAMAP" id="MF_01337_B">
    <property type="entry name" value="Ribosomal_uL18_B"/>
    <property type="match status" value="1"/>
</dbReference>
<dbReference type="InterPro" id="IPR057268">
    <property type="entry name" value="Ribosomal_L18"/>
</dbReference>
<dbReference type="GO" id="GO:0006412">
    <property type="term" value="P:translation"/>
    <property type="evidence" value="ECO:0007669"/>
    <property type="project" value="UniProtKB-UniRule"/>
</dbReference>
<comment type="subunit">
    <text evidence="7">Part of the 50S ribosomal subunit; part of the 5S rRNA/L5/L18/L25 subcomplex. Contacts the 5S and 23S rRNAs.</text>
</comment>
<dbReference type="SUPFAM" id="SSF53137">
    <property type="entry name" value="Translational machinery components"/>
    <property type="match status" value="1"/>
</dbReference>
<dbReference type="EMBL" id="JACVDC010000012">
    <property type="protein sequence ID" value="MBC9795588.1"/>
    <property type="molecule type" value="Genomic_DNA"/>
</dbReference>
<dbReference type="GO" id="GO:0008097">
    <property type="term" value="F:5S rRNA binding"/>
    <property type="evidence" value="ECO:0007669"/>
    <property type="project" value="TreeGrafter"/>
</dbReference>
<name>A0A926JQT0_9FLAO</name>
<comment type="similarity">
    <text evidence="1 7">Belongs to the universal ribosomal protein uL18 family.</text>
</comment>
<accession>A0A926JQT0</accession>
<evidence type="ECO:0000256" key="2">
    <source>
        <dbReference type="ARBA" id="ARBA00022730"/>
    </source>
</evidence>
<dbReference type="InterPro" id="IPR005484">
    <property type="entry name" value="Ribosomal_uL18_bac/plant/anim"/>
</dbReference>
<keyword evidence="3 7" id="KW-0694">RNA-binding</keyword>
<keyword evidence="2 7" id="KW-0699">rRNA-binding</keyword>
<reference evidence="8 9" key="1">
    <citation type="submission" date="2020-09" db="EMBL/GenBank/DDBJ databases">
        <title>Sinomicrobium weinanense sp. nov., a halophilic bacteria isolated from saline-alkali soil.</title>
        <authorList>
            <person name="Wu P."/>
            <person name="Ren H."/>
            <person name="Mei Y."/>
            <person name="Liang Y."/>
            <person name="Chen Z."/>
        </authorList>
    </citation>
    <scope>NUCLEOTIDE SEQUENCE [LARGE SCALE GENOMIC DNA]</scope>
    <source>
        <strain evidence="8 9">FJxs</strain>
    </source>
</reference>
<dbReference type="InterPro" id="IPR004389">
    <property type="entry name" value="Ribosomal_uL18_bac-type"/>
</dbReference>
<keyword evidence="4 7" id="KW-0689">Ribosomal protein</keyword>
<evidence type="ECO:0000256" key="7">
    <source>
        <dbReference type="HAMAP-Rule" id="MF_01337"/>
    </source>
</evidence>
<evidence type="ECO:0000256" key="5">
    <source>
        <dbReference type="ARBA" id="ARBA00023274"/>
    </source>
</evidence>
<dbReference type="Pfam" id="PF00861">
    <property type="entry name" value="Ribosomal_L18p"/>
    <property type="match status" value="1"/>
</dbReference>
<dbReference type="AlphaFoldDB" id="A0A926JQT0"/>
<evidence type="ECO:0000313" key="9">
    <source>
        <dbReference type="Proteomes" id="UP000653730"/>
    </source>
</evidence>
<comment type="caution">
    <text evidence="8">The sequence shown here is derived from an EMBL/GenBank/DDBJ whole genome shotgun (WGS) entry which is preliminary data.</text>
</comment>
<dbReference type="GO" id="GO:0003735">
    <property type="term" value="F:structural constituent of ribosome"/>
    <property type="evidence" value="ECO:0007669"/>
    <property type="project" value="InterPro"/>
</dbReference>
<evidence type="ECO:0000256" key="4">
    <source>
        <dbReference type="ARBA" id="ARBA00022980"/>
    </source>
</evidence>
<dbReference type="PANTHER" id="PTHR12899">
    <property type="entry name" value="39S RIBOSOMAL PROTEIN L18, MITOCHONDRIAL"/>
    <property type="match status" value="1"/>
</dbReference>
<evidence type="ECO:0000256" key="3">
    <source>
        <dbReference type="ARBA" id="ARBA00022884"/>
    </source>
</evidence>
<dbReference type="GO" id="GO:0022625">
    <property type="term" value="C:cytosolic large ribosomal subunit"/>
    <property type="evidence" value="ECO:0007669"/>
    <property type="project" value="TreeGrafter"/>
</dbReference>
<dbReference type="FunFam" id="3.30.420.100:FF:000001">
    <property type="entry name" value="50S ribosomal protein L18"/>
    <property type="match status" value="1"/>
</dbReference>
<sequence length="118" mass="12860">MALSKTERRQRIKNRIRKVISGTAERPRLAVFRSNKEIYAQLVDDVKGVTLVAASSRDKEIAGSKGTKTEVSALVGKAIAEKALKAGIEIVSFDRGGYLYHGRVKSLAEGAREAGLKF</sequence>
<evidence type="ECO:0000313" key="8">
    <source>
        <dbReference type="EMBL" id="MBC9795588.1"/>
    </source>
</evidence>
<evidence type="ECO:0000256" key="1">
    <source>
        <dbReference type="ARBA" id="ARBA00007116"/>
    </source>
</evidence>
<dbReference type="RefSeq" id="WP_187964739.1">
    <property type="nucleotide sequence ID" value="NZ_JACVDC010000012.1"/>
</dbReference>
<proteinExistence type="inferred from homology"/>
<dbReference type="Proteomes" id="UP000653730">
    <property type="component" value="Unassembled WGS sequence"/>
</dbReference>
<organism evidence="8 9">
    <name type="scientific">Sinomicrobium weinanense</name>
    <dbReference type="NCBI Taxonomy" id="2842200"/>
    <lineage>
        <taxon>Bacteria</taxon>
        <taxon>Pseudomonadati</taxon>
        <taxon>Bacteroidota</taxon>
        <taxon>Flavobacteriia</taxon>
        <taxon>Flavobacteriales</taxon>
        <taxon>Flavobacteriaceae</taxon>
        <taxon>Sinomicrobium</taxon>
    </lineage>
</organism>
<gene>
    <name evidence="7 8" type="primary">rplR</name>
    <name evidence="8" type="ORF">IBL28_06400</name>
</gene>
<comment type="function">
    <text evidence="7">This is one of the proteins that bind and probably mediate the attachment of the 5S RNA into the large ribosomal subunit, where it forms part of the central protuberance.</text>
</comment>
<keyword evidence="5 7" id="KW-0687">Ribonucleoprotein</keyword>
<protein>
    <recommendedName>
        <fullName evidence="6 7">Large ribosomal subunit protein uL18</fullName>
    </recommendedName>
</protein>
<dbReference type="PANTHER" id="PTHR12899:SF3">
    <property type="entry name" value="LARGE RIBOSOMAL SUBUNIT PROTEIN UL18M"/>
    <property type="match status" value="1"/>
</dbReference>
<dbReference type="Gene3D" id="3.30.420.100">
    <property type="match status" value="1"/>
</dbReference>
<dbReference type="NCBIfam" id="TIGR00060">
    <property type="entry name" value="L18_bact"/>
    <property type="match status" value="1"/>
</dbReference>
<dbReference type="CDD" id="cd00432">
    <property type="entry name" value="Ribosomal_L18_L5e"/>
    <property type="match status" value="1"/>
</dbReference>
<keyword evidence="9" id="KW-1185">Reference proteome</keyword>